<dbReference type="EMBL" id="KE561071">
    <property type="protein sequence ID" value="EPZ33148.1"/>
    <property type="molecule type" value="Genomic_DNA"/>
</dbReference>
<dbReference type="AlphaFoldDB" id="A0A075ASC6"/>
<keyword evidence="6" id="KW-1185">Reference proteome</keyword>
<dbReference type="HOGENOM" id="CLU_014831_1_1_1"/>
<evidence type="ECO:0000256" key="4">
    <source>
        <dbReference type="PROSITE-ProRule" id="PRU00221"/>
    </source>
</evidence>
<dbReference type="Pfam" id="PF00400">
    <property type="entry name" value="WD40"/>
    <property type="match status" value="3"/>
</dbReference>
<dbReference type="InterPro" id="IPR001680">
    <property type="entry name" value="WD40_rpt"/>
</dbReference>
<gene>
    <name evidence="5" type="ORF">O9G_001117</name>
</gene>
<dbReference type="GO" id="GO:0031145">
    <property type="term" value="P:anaphase-promoting complex-dependent catabolic process"/>
    <property type="evidence" value="ECO:0007669"/>
    <property type="project" value="TreeGrafter"/>
</dbReference>
<dbReference type="GO" id="GO:1905786">
    <property type="term" value="P:positive regulation of anaphase-promoting complex-dependent catabolic process"/>
    <property type="evidence" value="ECO:0007669"/>
    <property type="project" value="TreeGrafter"/>
</dbReference>
<evidence type="ECO:0000256" key="1">
    <source>
        <dbReference type="ARBA" id="ARBA00022574"/>
    </source>
</evidence>
<dbReference type="Gene3D" id="2.130.10.10">
    <property type="entry name" value="YVTN repeat-like/Quinoprotein amine dehydrogenase"/>
    <property type="match status" value="1"/>
</dbReference>
<dbReference type="GO" id="GO:0010997">
    <property type="term" value="F:anaphase-promoting complex binding"/>
    <property type="evidence" value="ECO:0007669"/>
    <property type="project" value="InterPro"/>
</dbReference>
<feature type="repeat" description="WD" evidence="4">
    <location>
        <begin position="165"/>
        <end position="199"/>
    </location>
</feature>
<dbReference type="OrthoDB" id="10263272at2759"/>
<keyword evidence="2" id="KW-0677">Repeat</keyword>
<evidence type="ECO:0000313" key="5">
    <source>
        <dbReference type="EMBL" id="EPZ33148.1"/>
    </source>
</evidence>
<dbReference type="Proteomes" id="UP000030755">
    <property type="component" value="Unassembled WGS sequence"/>
</dbReference>
<keyword evidence="3" id="KW-0131">Cell cycle</keyword>
<feature type="repeat" description="WD" evidence="4">
    <location>
        <begin position="34"/>
        <end position="75"/>
    </location>
</feature>
<name>A0A075ASC6_ROZAC</name>
<dbReference type="PROSITE" id="PS50294">
    <property type="entry name" value="WD_REPEATS_REGION"/>
    <property type="match status" value="1"/>
</dbReference>
<dbReference type="STRING" id="988480.A0A075ASC6"/>
<evidence type="ECO:0000256" key="3">
    <source>
        <dbReference type="ARBA" id="ARBA00023306"/>
    </source>
</evidence>
<keyword evidence="1 4" id="KW-0853">WD repeat</keyword>
<dbReference type="InterPro" id="IPR033010">
    <property type="entry name" value="Cdc20/Fizzy"/>
</dbReference>
<reference evidence="5 6" key="1">
    <citation type="journal article" date="2013" name="Curr. Biol.">
        <title>Shared signatures of parasitism and phylogenomics unite Cryptomycota and microsporidia.</title>
        <authorList>
            <person name="James T.Y."/>
            <person name="Pelin A."/>
            <person name="Bonen L."/>
            <person name="Ahrendt S."/>
            <person name="Sain D."/>
            <person name="Corradi N."/>
            <person name="Stajich J.E."/>
        </authorList>
    </citation>
    <scope>NUCLEOTIDE SEQUENCE [LARGE SCALE GENOMIC DNA]</scope>
    <source>
        <strain evidence="5 6">CSF55</strain>
    </source>
</reference>
<dbReference type="GO" id="GO:1990757">
    <property type="term" value="F:ubiquitin ligase activator activity"/>
    <property type="evidence" value="ECO:0007669"/>
    <property type="project" value="TreeGrafter"/>
</dbReference>
<dbReference type="PANTHER" id="PTHR19918:SF1">
    <property type="entry name" value="FIZZY-RELATED PROTEIN HOMOLOG"/>
    <property type="match status" value="1"/>
</dbReference>
<protein>
    <submittedName>
        <fullName evidence="5">Uncharacterized protein</fullName>
    </submittedName>
</protein>
<evidence type="ECO:0000313" key="6">
    <source>
        <dbReference type="Proteomes" id="UP000030755"/>
    </source>
</evidence>
<dbReference type="InterPro" id="IPR036322">
    <property type="entry name" value="WD40_repeat_dom_sf"/>
</dbReference>
<accession>A0A075ASC6</accession>
<proteinExistence type="predicted"/>
<dbReference type="SMART" id="SM00320">
    <property type="entry name" value="WD40"/>
    <property type="match status" value="3"/>
</dbReference>
<dbReference type="SUPFAM" id="SSF50978">
    <property type="entry name" value="WD40 repeat-like"/>
    <property type="match status" value="1"/>
</dbReference>
<dbReference type="GO" id="GO:0005680">
    <property type="term" value="C:anaphase-promoting complex"/>
    <property type="evidence" value="ECO:0007669"/>
    <property type="project" value="TreeGrafter"/>
</dbReference>
<dbReference type="PROSITE" id="PS50082">
    <property type="entry name" value="WD_REPEATS_2"/>
    <property type="match status" value="2"/>
</dbReference>
<dbReference type="InterPro" id="IPR015943">
    <property type="entry name" value="WD40/YVTN_repeat-like_dom_sf"/>
</dbReference>
<sequence length="222" mass="25048">MKWAHGNRLFAGQRDGSLVAYLDVLRSTHSARYISLHGQEICGIDLHYNSNLLATGANDNCVKLFDMRNSRSLYTLRHNAAVKGLCFDKHRSNKLYTGAGSKDQKIRAWNVSTGELCFSQETGSQICDLIQLCSSRTLVTSHGYASNDIKIWKIDRDCIHLSEVLAGHSERVLKMSLSHDETMIASVAGDEFLKFWKIREKPIDSIRKENHSQCVAHPTLIR</sequence>
<evidence type="ECO:0000256" key="2">
    <source>
        <dbReference type="ARBA" id="ARBA00022737"/>
    </source>
</evidence>
<organism evidence="5 6">
    <name type="scientific">Rozella allomycis (strain CSF55)</name>
    <dbReference type="NCBI Taxonomy" id="988480"/>
    <lineage>
        <taxon>Eukaryota</taxon>
        <taxon>Fungi</taxon>
        <taxon>Fungi incertae sedis</taxon>
        <taxon>Cryptomycota</taxon>
        <taxon>Cryptomycota incertae sedis</taxon>
        <taxon>Rozella</taxon>
    </lineage>
</organism>
<dbReference type="PANTHER" id="PTHR19918">
    <property type="entry name" value="CELL DIVISION CYCLE 20 CDC20 FIZZY -RELATED"/>
    <property type="match status" value="1"/>
</dbReference>